<dbReference type="Pfam" id="PF03188">
    <property type="entry name" value="Cytochrom_B561"/>
    <property type="match status" value="1"/>
</dbReference>
<comment type="subcellular location">
    <subcellularLocation>
        <location evidence="1">Membrane</location>
    </subcellularLocation>
</comment>
<dbReference type="AlphaFoldDB" id="A0A1E7F3C0"/>
<dbReference type="Gene3D" id="1.20.120.1770">
    <property type="match status" value="1"/>
</dbReference>
<organism evidence="9 10">
    <name type="scientific">Fragilariopsis cylindrus CCMP1102</name>
    <dbReference type="NCBI Taxonomy" id="635003"/>
    <lineage>
        <taxon>Eukaryota</taxon>
        <taxon>Sar</taxon>
        <taxon>Stramenopiles</taxon>
        <taxon>Ochrophyta</taxon>
        <taxon>Bacillariophyta</taxon>
        <taxon>Bacillariophyceae</taxon>
        <taxon>Bacillariophycidae</taxon>
        <taxon>Bacillariales</taxon>
        <taxon>Bacillariaceae</taxon>
        <taxon>Fragilariopsis</taxon>
    </lineage>
</organism>
<keyword evidence="10" id="KW-1185">Reference proteome</keyword>
<evidence type="ECO:0000256" key="5">
    <source>
        <dbReference type="ARBA" id="ARBA00022989"/>
    </source>
</evidence>
<gene>
    <name evidence="9" type="ORF">FRACYDRAFT_191220</name>
</gene>
<feature type="transmembrane region" description="Helical" evidence="7">
    <location>
        <begin position="74"/>
        <end position="97"/>
    </location>
</feature>
<evidence type="ECO:0000256" key="7">
    <source>
        <dbReference type="SAM" id="Phobius"/>
    </source>
</evidence>
<dbReference type="InterPro" id="IPR045879">
    <property type="entry name" value="B561A"/>
</dbReference>
<dbReference type="InterPro" id="IPR006593">
    <property type="entry name" value="Cyt_b561/ferric_Rdtase_TM"/>
</dbReference>
<dbReference type="PANTHER" id="PTHR47281">
    <property type="entry name" value="OS09G0557700 PROTEIN"/>
    <property type="match status" value="1"/>
</dbReference>
<dbReference type="PANTHER" id="PTHR47281:SF1">
    <property type="entry name" value="OS09G0557700 PROTEIN"/>
    <property type="match status" value="1"/>
</dbReference>
<feature type="transmembrane region" description="Helical" evidence="7">
    <location>
        <begin position="148"/>
        <end position="171"/>
    </location>
</feature>
<evidence type="ECO:0000256" key="1">
    <source>
        <dbReference type="ARBA" id="ARBA00004370"/>
    </source>
</evidence>
<evidence type="ECO:0000256" key="2">
    <source>
        <dbReference type="ARBA" id="ARBA00022448"/>
    </source>
</evidence>
<evidence type="ECO:0000256" key="4">
    <source>
        <dbReference type="ARBA" id="ARBA00022982"/>
    </source>
</evidence>
<reference evidence="9 10" key="1">
    <citation type="submission" date="2016-09" db="EMBL/GenBank/DDBJ databases">
        <title>Extensive genetic diversity and differential bi-allelic expression allows diatom success in the polar Southern Ocean.</title>
        <authorList>
            <consortium name="DOE Joint Genome Institute"/>
            <person name="Mock T."/>
            <person name="Otillar R.P."/>
            <person name="Strauss J."/>
            <person name="Dupont C."/>
            <person name="Frickenhaus S."/>
            <person name="Maumus F."/>
            <person name="Mcmullan M."/>
            <person name="Sanges R."/>
            <person name="Schmutz J."/>
            <person name="Toseland A."/>
            <person name="Valas R."/>
            <person name="Veluchamy A."/>
            <person name="Ward B.J."/>
            <person name="Allen A."/>
            <person name="Barry K."/>
            <person name="Falciatore A."/>
            <person name="Ferrante M."/>
            <person name="Fortunato A.E."/>
            <person name="Gloeckner G."/>
            <person name="Gruber A."/>
            <person name="Hipkin R."/>
            <person name="Janech M."/>
            <person name="Kroth P."/>
            <person name="Leese F."/>
            <person name="Lindquist E."/>
            <person name="Lyon B.R."/>
            <person name="Martin J."/>
            <person name="Mayer C."/>
            <person name="Parker M."/>
            <person name="Quesneville H."/>
            <person name="Raymond J."/>
            <person name="Uhlig C."/>
            <person name="Valentin K.U."/>
            <person name="Worden A.Z."/>
            <person name="Armbrust E.V."/>
            <person name="Bowler C."/>
            <person name="Green B."/>
            <person name="Moulton V."/>
            <person name="Van Oosterhout C."/>
            <person name="Grigoriev I."/>
        </authorList>
    </citation>
    <scope>NUCLEOTIDE SEQUENCE [LARGE SCALE GENOMIC DNA]</scope>
    <source>
        <strain evidence="9 10">CCMP1102</strain>
    </source>
</reference>
<evidence type="ECO:0000259" key="8">
    <source>
        <dbReference type="PROSITE" id="PS50939"/>
    </source>
</evidence>
<sequence>MKMYLAHGTLMMIGWGLLLPAGSIIARFLKHRSKNGLWYKLHRGIQVMGLLVAIIGWIISLTQFNVFGDVGFVSYRHGICGMVVMILGCLQPINAFLRPHTPEVGTKRTTGRIVWEYYHKGSGWLAVLLAIPTIVLGTMSLPVVDDMITFQIAYGVGCWGCLLVLIAYIFYDKKMYVEEVEVEEVAAFKEKQDDDDDGIVVVEQAKPVEIEA</sequence>
<dbReference type="GO" id="GO:0016020">
    <property type="term" value="C:membrane"/>
    <property type="evidence" value="ECO:0007669"/>
    <property type="project" value="UniProtKB-SubCell"/>
</dbReference>
<protein>
    <recommendedName>
        <fullName evidence="8">Cytochrome b561 domain-containing protein</fullName>
    </recommendedName>
</protein>
<keyword evidence="6 7" id="KW-0472">Membrane</keyword>
<feature type="domain" description="Cytochrome b561" evidence="8">
    <location>
        <begin position="1"/>
        <end position="175"/>
    </location>
</feature>
<dbReference type="PROSITE" id="PS50939">
    <property type="entry name" value="CYTOCHROME_B561"/>
    <property type="match status" value="1"/>
</dbReference>
<evidence type="ECO:0000313" key="9">
    <source>
        <dbReference type="EMBL" id="OEU12495.1"/>
    </source>
</evidence>
<feature type="transmembrane region" description="Helical" evidence="7">
    <location>
        <begin position="117"/>
        <end position="136"/>
    </location>
</feature>
<dbReference type="KEGG" id="fcy:FRACYDRAFT_191220"/>
<proteinExistence type="predicted"/>
<dbReference type="EMBL" id="KV784364">
    <property type="protein sequence ID" value="OEU12495.1"/>
    <property type="molecule type" value="Genomic_DNA"/>
</dbReference>
<keyword evidence="4" id="KW-0249">Electron transport</keyword>
<keyword evidence="3 7" id="KW-0812">Transmembrane</keyword>
<keyword evidence="2" id="KW-0813">Transport</keyword>
<evidence type="ECO:0000256" key="6">
    <source>
        <dbReference type="ARBA" id="ARBA00023136"/>
    </source>
</evidence>
<evidence type="ECO:0000256" key="3">
    <source>
        <dbReference type="ARBA" id="ARBA00022692"/>
    </source>
</evidence>
<dbReference type="InParanoid" id="A0A1E7F3C0"/>
<name>A0A1E7F3C0_9STRA</name>
<feature type="transmembrane region" description="Helical" evidence="7">
    <location>
        <begin position="47"/>
        <end position="68"/>
    </location>
</feature>
<dbReference type="Proteomes" id="UP000095751">
    <property type="component" value="Unassembled WGS sequence"/>
</dbReference>
<dbReference type="CDD" id="cd08760">
    <property type="entry name" value="Cyt_b561_FRRS1_like"/>
    <property type="match status" value="1"/>
</dbReference>
<dbReference type="OrthoDB" id="47138at2759"/>
<keyword evidence="5 7" id="KW-1133">Transmembrane helix</keyword>
<feature type="transmembrane region" description="Helical" evidence="7">
    <location>
        <begin position="6"/>
        <end position="26"/>
    </location>
</feature>
<accession>A0A1E7F3C0</accession>
<evidence type="ECO:0000313" key="10">
    <source>
        <dbReference type="Proteomes" id="UP000095751"/>
    </source>
</evidence>
<dbReference type="SMART" id="SM00665">
    <property type="entry name" value="B561"/>
    <property type="match status" value="1"/>
</dbReference>